<dbReference type="AlphaFoldDB" id="A0A0C9UQH5"/>
<proteinExistence type="predicted"/>
<dbReference type="EMBL" id="KN837173">
    <property type="protein sequence ID" value="KIJ36919.1"/>
    <property type="molecule type" value="Genomic_DNA"/>
</dbReference>
<sequence>MLPTSFFYIAPQNLPADNSREVVDFILPLVVFNDNDQPVLIVEVKDDIWAQKAEFRYRTDKQMRESYQLMLDDCPTPSLGSQPSRHFHTCLLWRQRYIHDNSSVYAPPPTD</sequence>
<accession>A0A0C9UQH5</accession>
<reference evidence="1 2" key="1">
    <citation type="submission" date="2014-06" db="EMBL/GenBank/DDBJ databases">
        <title>Evolutionary Origins and Diversification of the Mycorrhizal Mutualists.</title>
        <authorList>
            <consortium name="DOE Joint Genome Institute"/>
            <consortium name="Mycorrhizal Genomics Consortium"/>
            <person name="Kohler A."/>
            <person name="Kuo A."/>
            <person name="Nagy L.G."/>
            <person name="Floudas D."/>
            <person name="Copeland A."/>
            <person name="Barry K.W."/>
            <person name="Cichocki N."/>
            <person name="Veneault-Fourrey C."/>
            <person name="LaButti K."/>
            <person name="Lindquist E.A."/>
            <person name="Lipzen A."/>
            <person name="Lundell T."/>
            <person name="Morin E."/>
            <person name="Murat C."/>
            <person name="Riley R."/>
            <person name="Ohm R."/>
            <person name="Sun H."/>
            <person name="Tunlid A."/>
            <person name="Henrissat B."/>
            <person name="Grigoriev I.V."/>
            <person name="Hibbett D.S."/>
            <person name="Martin F."/>
        </authorList>
    </citation>
    <scope>NUCLEOTIDE SEQUENCE [LARGE SCALE GENOMIC DNA]</scope>
    <source>
        <strain evidence="1 2">SS14</strain>
    </source>
</reference>
<gene>
    <name evidence="1" type="ORF">M422DRAFT_781977</name>
</gene>
<dbReference type="OrthoDB" id="3255221at2759"/>
<protein>
    <submittedName>
        <fullName evidence="1">Uncharacterized protein</fullName>
    </submittedName>
</protein>
<dbReference type="HOGENOM" id="CLU_2160047_0_0_1"/>
<dbReference type="Proteomes" id="UP000054279">
    <property type="component" value="Unassembled WGS sequence"/>
</dbReference>
<organism evidence="1 2">
    <name type="scientific">Sphaerobolus stellatus (strain SS14)</name>
    <dbReference type="NCBI Taxonomy" id="990650"/>
    <lineage>
        <taxon>Eukaryota</taxon>
        <taxon>Fungi</taxon>
        <taxon>Dikarya</taxon>
        <taxon>Basidiomycota</taxon>
        <taxon>Agaricomycotina</taxon>
        <taxon>Agaricomycetes</taxon>
        <taxon>Phallomycetidae</taxon>
        <taxon>Geastrales</taxon>
        <taxon>Sphaerobolaceae</taxon>
        <taxon>Sphaerobolus</taxon>
    </lineage>
</organism>
<evidence type="ECO:0000313" key="2">
    <source>
        <dbReference type="Proteomes" id="UP000054279"/>
    </source>
</evidence>
<evidence type="ECO:0000313" key="1">
    <source>
        <dbReference type="EMBL" id="KIJ36919.1"/>
    </source>
</evidence>
<keyword evidence="2" id="KW-1185">Reference proteome</keyword>
<name>A0A0C9UQH5_SPHS4</name>